<evidence type="ECO:0000256" key="1">
    <source>
        <dbReference type="SAM" id="Phobius"/>
    </source>
</evidence>
<dbReference type="AlphaFoldDB" id="A0A1V8T0M1"/>
<evidence type="ECO:0008006" key="4">
    <source>
        <dbReference type="Google" id="ProtNLM"/>
    </source>
</evidence>
<dbReference type="PANTHER" id="PTHR35041">
    <property type="entry name" value="MEDIATOR OF RNA POLYMERASE II TRANSCRIPTION SUBUNIT 1"/>
    <property type="match status" value="1"/>
</dbReference>
<accession>A0A1V8T0M1</accession>
<keyword evidence="1" id="KW-0472">Membrane</keyword>
<dbReference type="STRING" id="1507870.A0A1V8T0M1"/>
<protein>
    <recommendedName>
        <fullName evidence="4">Transmembrane protein</fullName>
    </recommendedName>
</protein>
<evidence type="ECO:0000313" key="2">
    <source>
        <dbReference type="EMBL" id="OQO04768.1"/>
    </source>
</evidence>
<keyword evidence="1" id="KW-1133">Transmembrane helix</keyword>
<dbReference type="InParanoid" id="A0A1V8T0M1"/>
<evidence type="ECO:0000313" key="3">
    <source>
        <dbReference type="Proteomes" id="UP000192596"/>
    </source>
</evidence>
<dbReference type="Proteomes" id="UP000192596">
    <property type="component" value="Unassembled WGS sequence"/>
</dbReference>
<dbReference type="OrthoDB" id="5322539at2759"/>
<dbReference type="EMBL" id="NAJO01000021">
    <property type="protein sequence ID" value="OQO04768.1"/>
    <property type="molecule type" value="Genomic_DNA"/>
</dbReference>
<keyword evidence="3" id="KW-1185">Reference proteome</keyword>
<name>A0A1V8T0M1_9PEZI</name>
<reference evidence="3" key="1">
    <citation type="submission" date="2017-03" db="EMBL/GenBank/DDBJ databases">
        <title>Genomes of endolithic fungi from Antarctica.</title>
        <authorList>
            <person name="Coleine C."/>
            <person name="Masonjones S."/>
            <person name="Stajich J.E."/>
        </authorList>
    </citation>
    <scope>NUCLEOTIDE SEQUENCE [LARGE SCALE GENOMIC DNA]</scope>
    <source>
        <strain evidence="3">CCFEE 5527</strain>
    </source>
</reference>
<sequence>MMNRKLPGIAPQRFNIAIGNILATLSKAFLCFAISAAYAQMLFRHLKSQTSKVSVVDSAFAVTGNVFELLSLGVWKKYAGAAGLATLVWLVVATAGQGTFLPLAPPNAAPNATYTQTFPGPTLRCARVEGQLLSQITRNIEQTAPTVENVKQEGYDVDNATSFGYIAWTPSSSDPRPFDFDNTTYIINPGTLGPIDIGPASIFVAVLPAMINRHTHHGLVNASDVTTNATVLQCTLYNATYNAAISWTNGVQIVEITYGQSYGTVVPKSLLYAGAMGLGLTASASAASPWSFNVTSVQTLAYQAVMDALGQVLVGTIGNSFDSAGALQAEGTNIMNTILSDTKELDFLRKYMNGESATAGWSSFQAYLSQGNTSDVWPGVSVPDSRTADTLELRSAIEQLFENITISLMSSALLQADPSSPFAPAPVPVTFTSYDTVYAYSATTLWVAYGLAIALSTVAIAIGLYSMIVERAYYSADFSTIMRVTRAARLSSTIADEDTAGRSPLPKHLANANISFRKSTKEVVAPIHNQMYALEDSSRTTARSRLL</sequence>
<organism evidence="2 3">
    <name type="scientific">Cryoendolithus antarcticus</name>
    <dbReference type="NCBI Taxonomy" id="1507870"/>
    <lineage>
        <taxon>Eukaryota</taxon>
        <taxon>Fungi</taxon>
        <taxon>Dikarya</taxon>
        <taxon>Ascomycota</taxon>
        <taxon>Pezizomycotina</taxon>
        <taxon>Dothideomycetes</taxon>
        <taxon>Dothideomycetidae</taxon>
        <taxon>Cladosporiales</taxon>
        <taxon>Cladosporiaceae</taxon>
        <taxon>Cryoendolithus</taxon>
    </lineage>
</organism>
<dbReference type="PANTHER" id="PTHR35041:SF6">
    <property type="entry name" value="FORMYLMETHIONINE DEFORMYLASE-LIKE PROTEIN-RELATED"/>
    <property type="match status" value="1"/>
</dbReference>
<gene>
    <name evidence="2" type="ORF">B0A48_09692</name>
</gene>
<comment type="caution">
    <text evidence="2">The sequence shown here is derived from an EMBL/GenBank/DDBJ whole genome shotgun (WGS) entry which is preliminary data.</text>
</comment>
<feature type="transmembrane region" description="Helical" evidence="1">
    <location>
        <begin position="446"/>
        <end position="468"/>
    </location>
</feature>
<keyword evidence="1" id="KW-0812">Transmembrane</keyword>
<proteinExistence type="predicted"/>